<keyword evidence="8" id="KW-0966">Cell projection</keyword>
<dbReference type="RefSeq" id="WP_168721809.1">
    <property type="nucleotide sequence ID" value="NZ_JAAXPN010000003.1"/>
</dbReference>
<dbReference type="Gene3D" id="6.10.250.2080">
    <property type="match status" value="1"/>
</dbReference>
<dbReference type="Pfam" id="PF01312">
    <property type="entry name" value="Bac_export_2"/>
    <property type="match status" value="1"/>
</dbReference>
<feature type="region of interest" description="Disordered" evidence="7">
    <location>
        <begin position="1"/>
        <end position="22"/>
    </location>
</feature>
<gene>
    <name evidence="6 8" type="primary">flhB</name>
    <name evidence="8" type="ORF">HF964_04175</name>
</gene>
<keyword evidence="3 6" id="KW-1005">Bacterial flagellum biogenesis</keyword>
<evidence type="ECO:0000256" key="4">
    <source>
        <dbReference type="ARBA" id="ARBA00022927"/>
    </source>
</evidence>
<reference evidence="8 9" key="1">
    <citation type="submission" date="2020-04" db="EMBL/GenBank/DDBJ databases">
        <title>MicrobeNet Type strains.</title>
        <authorList>
            <person name="Nicholson A.C."/>
        </authorList>
    </citation>
    <scope>NUCLEOTIDE SEQUENCE [LARGE SCALE GENOMIC DNA]</scope>
    <source>
        <strain evidence="8 9">CCUG 61472</strain>
    </source>
</reference>
<dbReference type="GO" id="GO:0044780">
    <property type="term" value="P:bacterial-type flagellum assembly"/>
    <property type="evidence" value="ECO:0007669"/>
    <property type="project" value="InterPro"/>
</dbReference>
<keyword evidence="6" id="KW-0472">Membrane</keyword>
<keyword evidence="4 6" id="KW-0653">Protein transport</keyword>
<sequence>MAEDKANKTEKPSAKRLRDARKRGQIAKSQDLVIALSLLGFALVLEPMWRNVGGSLVNYLTASFQHVYQTKLAFDTLPRIGTQSIMMLFILAGPFMLLAVIIGLVGNLLQTGILFTAQPLKPDFKKINPITGIKNFYSITTVVNLGKTLFKFVIVSFIAYGAYQQAIPQIVNLAAVGPQDVFQFVLTFAHDIALKVAIFLLFLALIDYVFQRYSFMKKLRMSKQEVKDEYKQNEGDPKIKAQRRAQYQRMLYNSVAKVKEATVVITNPTHFAIAIKYDSKVGVPVVLAKGADEVAQKMKAEAKRLDIPMIENRPVARALFKAVEPGEFIPAELFEAVAGIIAVVYKLEADKIGKI</sequence>
<keyword evidence="2 6" id="KW-0813">Transport</keyword>
<dbReference type="SUPFAM" id="SSF160544">
    <property type="entry name" value="EscU C-terminal domain-like"/>
    <property type="match status" value="1"/>
</dbReference>
<name>A0A7X6N2B6_9LACO</name>
<dbReference type="Gene3D" id="3.40.1690.10">
    <property type="entry name" value="secretion proteins EscU"/>
    <property type="match status" value="1"/>
</dbReference>
<evidence type="ECO:0000256" key="5">
    <source>
        <dbReference type="ARBA" id="ARBA00023225"/>
    </source>
</evidence>
<comment type="subcellular location">
    <subcellularLocation>
        <location evidence="6">Cell membrane</location>
    </subcellularLocation>
</comment>
<organism evidence="8 9">
    <name type="scientific">Periweissella fabalis</name>
    <dbReference type="NCBI Taxonomy" id="1070421"/>
    <lineage>
        <taxon>Bacteria</taxon>
        <taxon>Bacillati</taxon>
        <taxon>Bacillota</taxon>
        <taxon>Bacilli</taxon>
        <taxon>Lactobacillales</taxon>
        <taxon>Lactobacillaceae</taxon>
        <taxon>Periweissella</taxon>
    </lineage>
</organism>
<proteinExistence type="inferred from homology"/>
<dbReference type="EMBL" id="JAAXPN010000003">
    <property type="protein sequence ID" value="NKZ24007.1"/>
    <property type="molecule type" value="Genomic_DNA"/>
</dbReference>
<keyword evidence="8" id="KW-0282">Flagellum</keyword>
<keyword evidence="6" id="KW-1133">Transmembrane helix</keyword>
<feature type="transmembrane region" description="Helical" evidence="6">
    <location>
        <begin position="85"/>
        <end position="115"/>
    </location>
</feature>
<comment type="function">
    <text evidence="6">Required for formation of the rod structure in the basal body of the flagellar apparatus. Together with FliI and FliH, may constitute the export apparatus of flagellin.</text>
</comment>
<feature type="transmembrane region" description="Helical" evidence="6">
    <location>
        <begin position="136"/>
        <end position="163"/>
    </location>
</feature>
<accession>A0A7X6N2B6</accession>
<dbReference type="GO" id="GO:0009306">
    <property type="term" value="P:protein secretion"/>
    <property type="evidence" value="ECO:0007669"/>
    <property type="project" value="InterPro"/>
</dbReference>
<keyword evidence="9" id="KW-1185">Reference proteome</keyword>
<dbReference type="Proteomes" id="UP000549765">
    <property type="component" value="Unassembled WGS sequence"/>
</dbReference>
<feature type="transmembrane region" description="Helical" evidence="6">
    <location>
        <begin position="32"/>
        <end position="49"/>
    </location>
</feature>
<dbReference type="InterPro" id="IPR006136">
    <property type="entry name" value="FlhB"/>
</dbReference>
<comment type="similarity">
    <text evidence="6">Belongs to the type III secretion exporter family.</text>
</comment>
<evidence type="ECO:0000256" key="2">
    <source>
        <dbReference type="ARBA" id="ARBA00022448"/>
    </source>
</evidence>
<dbReference type="PANTHER" id="PTHR30531">
    <property type="entry name" value="FLAGELLAR BIOSYNTHETIC PROTEIN FLHB"/>
    <property type="match status" value="1"/>
</dbReference>
<dbReference type="InterPro" id="IPR029025">
    <property type="entry name" value="T3SS_substrate_exporter_C"/>
</dbReference>
<evidence type="ECO:0000256" key="1">
    <source>
        <dbReference type="ARBA" id="ARBA00021622"/>
    </source>
</evidence>
<evidence type="ECO:0000313" key="8">
    <source>
        <dbReference type="EMBL" id="NKZ24007.1"/>
    </source>
</evidence>
<dbReference type="InterPro" id="IPR006135">
    <property type="entry name" value="T3SS_substrate_exporter"/>
</dbReference>
<keyword evidence="5 6" id="KW-1006">Bacterial flagellum protein export</keyword>
<dbReference type="NCBIfam" id="TIGR00328">
    <property type="entry name" value="flhB"/>
    <property type="match status" value="1"/>
</dbReference>
<comment type="caution">
    <text evidence="8">The sequence shown here is derived from an EMBL/GenBank/DDBJ whole genome shotgun (WGS) entry which is preliminary data.</text>
</comment>
<feature type="transmembrane region" description="Helical" evidence="6">
    <location>
        <begin position="192"/>
        <end position="210"/>
    </location>
</feature>
<evidence type="ECO:0000256" key="6">
    <source>
        <dbReference type="RuleBase" id="RU364091"/>
    </source>
</evidence>
<protein>
    <recommendedName>
        <fullName evidence="1 6">Flagellar biosynthetic protein FlhB</fullName>
    </recommendedName>
</protein>
<evidence type="ECO:0000256" key="7">
    <source>
        <dbReference type="SAM" id="MobiDB-lite"/>
    </source>
</evidence>
<dbReference type="GO" id="GO:0005886">
    <property type="term" value="C:plasma membrane"/>
    <property type="evidence" value="ECO:0007669"/>
    <property type="project" value="UniProtKB-SubCell"/>
</dbReference>
<evidence type="ECO:0000256" key="3">
    <source>
        <dbReference type="ARBA" id="ARBA00022795"/>
    </source>
</evidence>
<dbReference type="PRINTS" id="PR00950">
    <property type="entry name" value="TYPE3IMSPROT"/>
</dbReference>
<keyword evidence="8" id="KW-0969">Cilium</keyword>
<keyword evidence="6" id="KW-1003">Cell membrane</keyword>
<dbReference type="AlphaFoldDB" id="A0A7X6N2B6"/>
<dbReference type="PANTHER" id="PTHR30531:SF14">
    <property type="entry name" value="SURFACE PRESENTATION OF ANTIGENS PROTEIN SPAS"/>
    <property type="match status" value="1"/>
</dbReference>
<feature type="compositionally biased region" description="Basic and acidic residues" evidence="7">
    <location>
        <begin position="1"/>
        <end position="17"/>
    </location>
</feature>
<evidence type="ECO:0000313" key="9">
    <source>
        <dbReference type="Proteomes" id="UP000549765"/>
    </source>
</evidence>
<keyword evidence="6" id="KW-0812">Transmembrane</keyword>